<accession>A0A3M6QAW0</accession>
<comment type="caution">
    <text evidence="3">The sequence shown here is derived from an EMBL/GenBank/DDBJ whole genome shotgun (WGS) entry which is preliminary data.</text>
</comment>
<feature type="compositionally biased region" description="Pro residues" evidence="1">
    <location>
        <begin position="1"/>
        <end position="18"/>
    </location>
</feature>
<proteinExistence type="predicted"/>
<dbReference type="Pfam" id="PF13466">
    <property type="entry name" value="STAS_2"/>
    <property type="match status" value="1"/>
</dbReference>
<sequence length="574" mass="63719">MPPPPPQSPPPTSPPPPSVGGLLSKVVKFVSNPTKDWKDLDQPEVNAEEEINAQQLRERIERKRRNDFIRRAEFAHLRKIINGRKKQRQAHMTPSVLAVLTSNRPGSQLGDYKPALAPQATREGTLQKINEIEEQLSRQWWQGGQQGRSSKQADMQSRMAPAPPAAVEDEAVSGFFLTGSSLFFADEVAAQVRAARRAMEQGEQALQAPLADWVAKLRDIDAVLAFYGFEELFVHQADLEEASILFASNRVAEAEKVLIDVIRKHAGAPLEQQVDIWMTLFDLYRAIGAQDRFHAVAIDFAKRFDRSAPVWFSMPEQLGSESQVSGDNRRPFSWMSSPEVSVQTVATASALRQRARAPYTLNWTRLKSIQPEALQALIQFVQDLSAQEGVVQFSGAENLMRIIEAHTSEGGSSVDRNWWLLRLALLRLMGDAETFELAALDYTITYEESPPAWAPPTARYGAGDNPEQTPEEAGEGEADKPVMQKGTLQGRIEDDATSQLEQAVADLPERAPVDIDCSKLVAMDFTAAGSVLNWAAQQQSEGRAVVFSNLHRLVAIFFSVLGIQEHARVVPRKN</sequence>
<evidence type="ECO:0000259" key="2">
    <source>
        <dbReference type="Pfam" id="PF13466"/>
    </source>
</evidence>
<dbReference type="RefSeq" id="WP_122237841.1">
    <property type="nucleotide sequence ID" value="NZ_RDQM01000004.1"/>
</dbReference>
<dbReference type="AlphaFoldDB" id="A0A3M6QAW0"/>
<dbReference type="InterPro" id="IPR058548">
    <property type="entry name" value="MlaB-like_STAS"/>
</dbReference>
<evidence type="ECO:0000313" key="4">
    <source>
        <dbReference type="Proteomes" id="UP000267521"/>
    </source>
</evidence>
<organism evidence="3 4">
    <name type="scientific">Allofranklinella schreckenbergeri</name>
    <dbReference type="NCBI Taxonomy" id="1076744"/>
    <lineage>
        <taxon>Bacteria</taxon>
        <taxon>Pseudomonadati</taxon>
        <taxon>Pseudomonadota</taxon>
        <taxon>Betaproteobacteria</taxon>
        <taxon>Burkholderiales</taxon>
        <taxon>Comamonadaceae</taxon>
        <taxon>Allofranklinella</taxon>
    </lineage>
</organism>
<feature type="domain" description="MlaB-like STAS" evidence="2">
    <location>
        <begin position="488"/>
        <end position="564"/>
    </location>
</feature>
<dbReference type="EMBL" id="RDQM01000004">
    <property type="protein sequence ID" value="RMW99631.1"/>
    <property type="molecule type" value="Genomic_DNA"/>
</dbReference>
<evidence type="ECO:0000313" key="3">
    <source>
        <dbReference type="EMBL" id="RMW99631.1"/>
    </source>
</evidence>
<dbReference type="Gene3D" id="3.30.750.24">
    <property type="entry name" value="STAS domain"/>
    <property type="match status" value="1"/>
</dbReference>
<dbReference type="Proteomes" id="UP000267521">
    <property type="component" value="Unassembled WGS sequence"/>
</dbReference>
<feature type="region of interest" description="Disordered" evidence="1">
    <location>
        <begin position="140"/>
        <end position="163"/>
    </location>
</feature>
<feature type="region of interest" description="Disordered" evidence="1">
    <location>
        <begin position="1"/>
        <end position="22"/>
    </location>
</feature>
<dbReference type="InterPro" id="IPR036513">
    <property type="entry name" value="STAS_dom_sf"/>
</dbReference>
<protein>
    <submittedName>
        <fullName evidence="3">STAS domain-containing protein</fullName>
    </submittedName>
</protein>
<gene>
    <name evidence="3" type="ORF">EBQ26_04625</name>
</gene>
<dbReference type="SUPFAM" id="SSF52091">
    <property type="entry name" value="SpoIIaa-like"/>
    <property type="match status" value="1"/>
</dbReference>
<feature type="compositionally biased region" description="Low complexity" evidence="1">
    <location>
        <begin position="140"/>
        <end position="150"/>
    </location>
</feature>
<name>A0A3M6QAW0_9BURK</name>
<reference evidence="3 4" key="1">
    <citation type="submission" date="2018-10" db="EMBL/GenBank/DDBJ databases">
        <title>Comamonadaceae CDC group NO-1 genome sequencing and assembly.</title>
        <authorList>
            <person name="Bernier A.-M."/>
            <person name="Bernard K."/>
        </authorList>
    </citation>
    <scope>NUCLEOTIDE SEQUENCE [LARGE SCALE GENOMIC DNA]</scope>
    <source>
        <strain evidence="3 4">NML970147</strain>
    </source>
</reference>
<evidence type="ECO:0000256" key="1">
    <source>
        <dbReference type="SAM" id="MobiDB-lite"/>
    </source>
</evidence>
<feature type="region of interest" description="Disordered" evidence="1">
    <location>
        <begin position="453"/>
        <end position="482"/>
    </location>
</feature>